<comment type="similarity">
    <text evidence="1 7">Belongs to the peptidase S11 family.</text>
</comment>
<protein>
    <submittedName>
        <fullName evidence="11">D-alanyl-D-alanine carboxypeptidase</fullName>
    </submittedName>
</protein>
<dbReference type="Proteomes" id="UP001206483">
    <property type="component" value="Unassembled WGS sequence"/>
</dbReference>
<keyword evidence="12" id="KW-1185">Reference proteome</keyword>
<proteinExistence type="inferred from homology"/>
<comment type="caution">
    <text evidence="11">The sequence shown here is derived from an EMBL/GenBank/DDBJ whole genome shotgun (WGS) entry which is preliminary data.</text>
</comment>
<organism evidence="11 12">
    <name type="scientific">Kitasatospora paracochleata</name>
    <dbReference type="NCBI Taxonomy" id="58354"/>
    <lineage>
        <taxon>Bacteria</taxon>
        <taxon>Bacillati</taxon>
        <taxon>Actinomycetota</taxon>
        <taxon>Actinomycetes</taxon>
        <taxon>Kitasatosporales</taxon>
        <taxon>Streptomycetaceae</taxon>
        <taxon>Kitasatospora</taxon>
    </lineage>
</organism>
<dbReference type="InterPro" id="IPR001967">
    <property type="entry name" value="Peptidase_S11_N"/>
</dbReference>
<dbReference type="PRINTS" id="PR00725">
    <property type="entry name" value="DADACBPTASE1"/>
</dbReference>
<feature type="domain" description="Peptidase S11 D-alanyl-D-alanine carboxypeptidase A N-terminal" evidence="10">
    <location>
        <begin position="456"/>
        <end position="655"/>
    </location>
</feature>
<keyword evidence="3" id="KW-0378">Hydrolase</keyword>
<feature type="compositionally biased region" description="Acidic residues" evidence="8">
    <location>
        <begin position="274"/>
        <end position="295"/>
    </location>
</feature>
<dbReference type="PANTHER" id="PTHR21581:SF33">
    <property type="entry name" value="D-ALANYL-D-ALANINE CARBOXYPEPTIDASE DACB"/>
    <property type="match status" value="1"/>
</dbReference>
<keyword evidence="6" id="KW-0961">Cell wall biogenesis/degradation</keyword>
<evidence type="ECO:0000259" key="10">
    <source>
        <dbReference type="Pfam" id="PF00768"/>
    </source>
</evidence>
<feature type="compositionally biased region" description="Low complexity" evidence="8">
    <location>
        <begin position="96"/>
        <end position="131"/>
    </location>
</feature>
<keyword evidence="2" id="KW-0732">Signal</keyword>
<evidence type="ECO:0000313" key="12">
    <source>
        <dbReference type="Proteomes" id="UP001206483"/>
    </source>
</evidence>
<feature type="compositionally biased region" description="Pro residues" evidence="8">
    <location>
        <begin position="301"/>
        <end position="360"/>
    </location>
</feature>
<feature type="compositionally biased region" description="Basic and acidic residues" evidence="8">
    <location>
        <begin position="1"/>
        <end position="21"/>
    </location>
</feature>
<evidence type="ECO:0000256" key="1">
    <source>
        <dbReference type="ARBA" id="ARBA00007164"/>
    </source>
</evidence>
<evidence type="ECO:0000313" key="11">
    <source>
        <dbReference type="EMBL" id="MCP2307211.1"/>
    </source>
</evidence>
<dbReference type="GO" id="GO:0004180">
    <property type="term" value="F:carboxypeptidase activity"/>
    <property type="evidence" value="ECO:0007669"/>
    <property type="project" value="UniProtKB-KW"/>
</dbReference>
<evidence type="ECO:0000256" key="4">
    <source>
        <dbReference type="ARBA" id="ARBA00022960"/>
    </source>
</evidence>
<evidence type="ECO:0000256" key="7">
    <source>
        <dbReference type="RuleBase" id="RU004016"/>
    </source>
</evidence>
<dbReference type="Gene3D" id="3.40.710.10">
    <property type="entry name" value="DD-peptidase/beta-lactamase superfamily"/>
    <property type="match status" value="1"/>
</dbReference>
<dbReference type="Pfam" id="PF00768">
    <property type="entry name" value="Peptidase_S11"/>
    <property type="match status" value="1"/>
</dbReference>
<dbReference type="RefSeq" id="WP_253793042.1">
    <property type="nucleotide sequence ID" value="NZ_BAAAUB010000031.1"/>
</dbReference>
<feature type="compositionally biased region" description="Acidic residues" evidence="8">
    <location>
        <begin position="191"/>
        <end position="204"/>
    </location>
</feature>
<keyword evidence="11" id="KW-0121">Carboxypeptidase</keyword>
<dbReference type="InterPro" id="IPR012338">
    <property type="entry name" value="Beta-lactam/transpept-like"/>
</dbReference>
<name>A0ABT1IRF6_9ACTN</name>
<evidence type="ECO:0000256" key="8">
    <source>
        <dbReference type="SAM" id="MobiDB-lite"/>
    </source>
</evidence>
<keyword evidence="9" id="KW-1133">Transmembrane helix</keyword>
<keyword evidence="4" id="KW-0133">Cell shape</keyword>
<dbReference type="PANTHER" id="PTHR21581">
    <property type="entry name" value="D-ALANYL-D-ALANINE CARBOXYPEPTIDASE"/>
    <property type="match status" value="1"/>
</dbReference>
<dbReference type="EMBL" id="JAMZDX010000001">
    <property type="protein sequence ID" value="MCP2307211.1"/>
    <property type="molecule type" value="Genomic_DNA"/>
</dbReference>
<feature type="compositionally biased region" description="Low complexity" evidence="8">
    <location>
        <begin position="49"/>
        <end position="58"/>
    </location>
</feature>
<feature type="region of interest" description="Disordered" evidence="8">
    <location>
        <begin position="1"/>
        <end position="360"/>
    </location>
</feature>
<keyword evidence="11" id="KW-0645">Protease</keyword>
<evidence type="ECO:0000256" key="3">
    <source>
        <dbReference type="ARBA" id="ARBA00022801"/>
    </source>
</evidence>
<dbReference type="InterPro" id="IPR018044">
    <property type="entry name" value="Peptidase_S11"/>
</dbReference>
<dbReference type="SUPFAM" id="SSF56601">
    <property type="entry name" value="beta-lactamase/transpeptidase-like"/>
    <property type="match status" value="1"/>
</dbReference>
<evidence type="ECO:0000256" key="6">
    <source>
        <dbReference type="ARBA" id="ARBA00023316"/>
    </source>
</evidence>
<accession>A0ABT1IRF6</accession>
<evidence type="ECO:0000256" key="9">
    <source>
        <dbReference type="SAM" id="Phobius"/>
    </source>
</evidence>
<gene>
    <name evidence="11" type="ORF">FHR36_000303</name>
</gene>
<keyword evidence="9" id="KW-0472">Membrane</keyword>
<sequence length="784" mass="80105">MGESPDRERQTGEAGQEKPEAPEAPESGEAGTASANSTVQLRVRDADTRTTTLRLPTDQATTALRLPADNATTQLRLPPKATAGDDSAGAEEDAAEAPAGSKTAWATAAAAAPAAKSAKADSGGDAPAEAAEVADDAADPQVEADAGSEAAAPASRPSTVEGTADAEAPEGADAPSEETGGSDGSDHADDATGDADAAEEDGPADSDRAAPAGSEADNEASETAEASDRPTGVDPRLAMRDSREVAGAGLKATDKPARGTVPEPPPAPVPTPEPDPEPTPEPEPTPDPEPTPEPEPDPRPEPPVPGPKPAPAPTPAPIPPPPPPLPLPDPAPLPAPAPPFASAPPSAPVPPPAPALPPAPENTIEAMEVLSLLSARPMTPLRRAAKRITIWSLFLAFVLGVVVVAQLLRPLPDAKTRLSLADAYTFSGDALNVPWPAKGQAAAEVVGVGSLGSSGQETPASIASVTKVMNAHLILQAHPLKKNETGPLITIDKQAAQESSNADESKVTLVEGQQLSEYEALEMLMLPSANNVARLLARWDSGSEDAFVKKMNDTAASLGMTNTTYVDPAGYNPDTKSTAKDQLKLAEQVMKNDVFRQVVAEPDTNFKGQRIFNTNALLGKNGNIGVKTGSSTPAGSCLMWAAYKEIGGVKRLVLGVTLGQPATKEEPSLVRAAQPVSQKINAAAQSVLTGQTLAKQGDVVGYVDDGLGGRVPVVAGKDLTVAGWSGITAKLVLTPTGRLGHTAKAGTQVGTLAAGDGDGRVEVPVTLQSDLAPPSIMSRLLRIL</sequence>
<evidence type="ECO:0000256" key="5">
    <source>
        <dbReference type="ARBA" id="ARBA00022984"/>
    </source>
</evidence>
<feature type="compositionally biased region" description="Low complexity" evidence="8">
    <location>
        <begin position="24"/>
        <end position="35"/>
    </location>
</feature>
<feature type="compositionally biased region" description="Low complexity" evidence="8">
    <location>
        <begin position="139"/>
        <end position="178"/>
    </location>
</feature>
<keyword evidence="9" id="KW-0812">Transmembrane</keyword>
<evidence type="ECO:0000256" key="2">
    <source>
        <dbReference type="ARBA" id="ARBA00022729"/>
    </source>
</evidence>
<reference evidence="11 12" key="1">
    <citation type="submission" date="2022-06" db="EMBL/GenBank/DDBJ databases">
        <title>Sequencing the genomes of 1000 actinobacteria strains.</title>
        <authorList>
            <person name="Klenk H.-P."/>
        </authorList>
    </citation>
    <scope>NUCLEOTIDE SEQUENCE [LARGE SCALE GENOMIC DNA]</scope>
    <source>
        <strain evidence="11 12">DSM 41656</strain>
    </source>
</reference>
<keyword evidence="5" id="KW-0573">Peptidoglycan synthesis</keyword>
<feature type="compositionally biased region" description="Pro residues" evidence="8">
    <location>
        <begin position="262"/>
        <end position="273"/>
    </location>
</feature>
<feature type="transmembrane region" description="Helical" evidence="9">
    <location>
        <begin position="388"/>
        <end position="408"/>
    </location>
</feature>